<name>A0ABN2VDB3_9ACTN</name>
<sequence length="114" mass="12335">MNALAVMPCGWSPPTETTITPVAKRDITSRSDERISSFPVGGRRRPTSSGVRGAGPDARRARQVAATVSSRTARPAHRWVTPPSYRRTNPPLTAAYRRMTGKGNVSRKVPHAAS</sequence>
<feature type="compositionally biased region" description="Basic and acidic residues" evidence="1">
    <location>
        <begin position="26"/>
        <end position="35"/>
    </location>
</feature>
<reference evidence="2 3" key="1">
    <citation type="journal article" date="2019" name="Int. J. Syst. Evol. Microbiol.">
        <title>The Global Catalogue of Microorganisms (GCM) 10K type strain sequencing project: providing services to taxonomists for standard genome sequencing and annotation.</title>
        <authorList>
            <consortium name="The Broad Institute Genomics Platform"/>
            <consortium name="The Broad Institute Genome Sequencing Center for Infectious Disease"/>
            <person name="Wu L."/>
            <person name="Ma J."/>
        </authorList>
    </citation>
    <scope>NUCLEOTIDE SEQUENCE [LARGE SCALE GENOMIC DNA]</scope>
    <source>
        <strain evidence="2 3">JCM 14549</strain>
    </source>
</reference>
<protein>
    <submittedName>
        <fullName evidence="2">Uncharacterized protein</fullName>
    </submittedName>
</protein>
<comment type="caution">
    <text evidence="2">The sequence shown here is derived from an EMBL/GenBank/DDBJ whole genome shotgun (WGS) entry which is preliminary data.</text>
</comment>
<evidence type="ECO:0000313" key="3">
    <source>
        <dbReference type="Proteomes" id="UP001403094"/>
    </source>
</evidence>
<dbReference type="EMBL" id="BAAANQ010000009">
    <property type="protein sequence ID" value="GAA2059797.1"/>
    <property type="molecule type" value="Genomic_DNA"/>
</dbReference>
<organism evidence="2 3">
    <name type="scientific">Streptomyces cheonanensis</name>
    <dbReference type="NCBI Taxonomy" id="312720"/>
    <lineage>
        <taxon>Bacteria</taxon>
        <taxon>Bacillati</taxon>
        <taxon>Actinomycetota</taxon>
        <taxon>Actinomycetes</taxon>
        <taxon>Kitasatosporales</taxon>
        <taxon>Streptomycetaceae</taxon>
        <taxon>Streptomyces</taxon>
    </lineage>
</organism>
<dbReference type="Proteomes" id="UP001403094">
    <property type="component" value="Unassembled WGS sequence"/>
</dbReference>
<proteinExistence type="predicted"/>
<keyword evidence="3" id="KW-1185">Reference proteome</keyword>
<accession>A0ABN2VDB3</accession>
<gene>
    <name evidence="2" type="ORF">GCM10009757_41470</name>
</gene>
<evidence type="ECO:0000313" key="2">
    <source>
        <dbReference type="EMBL" id="GAA2059797.1"/>
    </source>
</evidence>
<evidence type="ECO:0000256" key="1">
    <source>
        <dbReference type="SAM" id="MobiDB-lite"/>
    </source>
</evidence>
<feature type="region of interest" description="Disordered" evidence="1">
    <location>
        <begin position="26"/>
        <end position="92"/>
    </location>
</feature>